<dbReference type="Pfam" id="PF25817">
    <property type="entry name" value="ICE1_C"/>
    <property type="match status" value="1"/>
</dbReference>
<accession>A0A6P3W3G9</accession>
<feature type="compositionally biased region" description="Basic and acidic residues" evidence="2">
    <location>
        <begin position="757"/>
        <end position="768"/>
    </location>
</feature>
<proteinExistence type="predicted"/>
<evidence type="ECO:0000313" key="5">
    <source>
        <dbReference type="RefSeq" id="XP_012688932.2"/>
    </source>
</evidence>
<keyword evidence="1" id="KW-0175">Coiled coil</keyword>
<feature type="domain" description="Little elongation complex subunit 1 C-terminal" evidence="3">
    <location>
        <begin position="1337"/>
        <end position="1527"/>
    </location>
</feature>
<dbReference type="RefSeq" id="XP_012688932.2">
    <property type="nucleotide sequence ID" value="XM_012833478.3"/>
</dbReference>
<feature type="coiled-coil region" evidence="1">
    <location>
        <begin position="150"/>
        <end position="184"/>
    </location>
</feature>
<reference evidence="5" key="1">
    <citation type="submission" date="2025-08" db="UniProtKB">
        <authorList>
            <consortium name="RefSeq"/>
        </authorList>
    </citation>
    <scope>IDENTIFICATION</scope>
</reference>
<dbReference type="InterPro" id="IPR057881">
    <property type="entry name" value="ICE1_C"/>
</dbReference>
<feature type="region of interest" description="Disordered" evidence="2">
    <location>
        <begin position="1124"/>
        <end position="1161"/>
    </location>
</feature>
<feature type="compositionally biased region" description="Basic and acidic residues" evidence="2">
    <location>
        <begin position="453"/>
        <end position="474"/>
    </location>
</feature>
<dbReference type="GeneID" id="105905472"/>
<sequence length="1536" mass="167711">MMPGENQAKTAGVAPDGTAGTCQNCAVLNETLHEYMTSFLALKQKIIETDKILNEFKEKCDELQKTQRENTELHSHLDELLLNMAPFDSLHKDNVCMQEELQRTKGFLKRCRDGAADLRSRDPEAPTLKDRIIFQLKILQDSNLKQSTEVTLLQKENKALEGKLQKTQEKLDKLEKEANKEKMNTGVQTERKELCSTVVQTDVAERSSTAVQTNAIHKSSAVVQTDPTEESLMDLGKIRHLVAGLWHSVQPQSLSETPLLPGSLMCRSPLVPSLSRSIVPVSKERLHMSPVRPSPATLPRSSFRPPALRKESLLSADEILDLFRLLPPLLSPVHSPVDQRSGVDEDLQLSDEAEELHTFKEEDMKEAAAAMAASVLLLSNGLKGSGHVCSPESPPEVKFQQSSPTATQDQTAQDQTTDRKGEAVRLHISKNGKSKRSPAPTPATFEFPGKNEGCGEEKAAVDEVKESELERDEVMPSAEVCSDLIADMEWDPSPVDSLSCRNKNRLEGAHSEGAHSDGVVEPPTDPHHSSGLDVANGDGLSEAKVDNTEAEPSPLKNSPATLESVKDKEVVMMMCNGGLHEEQMSPLKPSLTDFDAKTLKPQVKDQIMEIGKRCTGVALRSESLNGVQNAHDQNHNDVVNMVSSGGDRMDMMRIIVTMNSGLRGRKQNPHNHIDDVVNSASRAELQNGQHQAPSDEIRNADVSKEACEGGGQKPSEDGCVDTESSEDLDYLGLQRKVRVAHSRKETQQSAGSINGSSEKEESKSKPSKDLPGSTDIKTPTPSPMAQGDVETRSDIMTEQNRSIDQSCSRIGDALTNGLNAPSALESQEDTQPEVEQQTPKLRQRMQDQSSRHMQRDNSCVPRIETPNRPVLTNGTSTLRPFADGAVHTNGFGASDPPLEEGGSYTRVKGLGESPRPVPMMSLAESLQSIRSMMGPPLPPLLLPLLGTPPKSVRLDHPSRPASGHVMARSTQDCSDHPAAMLSANTALRNGPQKISFSPATTTPSPCKGVPSPLQFGSATPKHAVPVPCRHPVSTLNPMSPAAAPAQENSMQMLDSMYPELSAQARTLNILRGNVSLARPVPEPSTPPQTAGSHMSSGFNSVATAFTKTQQTGKRAGNNVLLPKSAKKLRLGGSPVPVNTRPPSDLAMELPQGGRESKDPQTRNGLHIVKNETIVQVDNTESSKECIISQALTTIGSSCFDLLVVVKSHVSIKRISLVPILRDEEKEVVSDFCTKHKSLTEDFLSAILAQLKAERTTLGGDHLQSLCRVYTALCRQNKDRLKANTLAYSLLKEDFQDAAKLILFMVTSWPSLLSCGSGLCKAIHAVAHKRAEGEVLRCLTAYLHWDTNPPCGIPKLISSTLWTLRTRGEMQFQQHSRHGYDLCSASWEYIFTLDLLCAYQKWMWTHDNVIRKELWPIMNAWVTQSRSQKGPIQDVTVATVLKLIGRLGQQGIKEKYSTAVCKIATVINMFGRQAQSEGVPWEVQLAAAYAIYDLSPSNPKEALVALAEWRGEASEGVPPGITSCLTQISSLSRKVSP</sequence>
<keyword evidence="4" id="KW-1185">Reference proteome</keyword>
<feature type="compositionally biased region" description="Basic and acidic residues" evidence="2">
    <location>
        <begin position="416"/>
        <end position="425"/>
    </location>
</feature>
<feature type="region of interest" description="Disordered" evidence="2">
    <location>
        <begin position="384"/>
        <end position="476"/>
    </location>
</feature>
<feature type="compositionally biased region" description="Basic and acidic residues" evidence="2">
    <location>
        <begin position="693"/>
        <end position="707"/>
    </location>
</feature>
<dbReference type="PANTHER" id="PTHR11852">
    <property type="entry name" value="PLATELET-ACTIVATING FACTOR ACETYLHYDROLASE"/>
    <property type="match status" value="1"/>
</dbReference>
<feature type="region of interest" description="Disordered" evidence="2">
    <location>
        <begin position="811"/>
        <end position="875"/>
    </location>
</feature>
<evidence type="ECO:0000313" key="4">
    <source>
        <dbReference type="Proteomes" id="UP000515152"/>
    </source>
</evidence>
<protein>
    <submittedName>
        <fullName evidence="5">LOW QUALITY PROTEIN: little elongation complex subunit 1</fullName>
    </submittedName>
</protein>
<evidence type="ECO:0000256" key="1">
    <source>
        <dbReference type="SAM" id="Coils"/>
    </source>
</evidence>
<evidence type="ECO:0000259" key="3">
    <source>
        <dbReference type="Pfam" id="PF25817"/>
    </source>
</evidence>
<dbReference type="PANTHER" id="PTHR11852:SF4">
    <property type="entry name" value="LITTLE ELONGATION COMPLEX SUBUNIT 1"/>
    <property type="match status" value="1"/>
</dbReference>
<dbReference type="OrthoDB" id="2238957at2759"/>
<feature type="compositionally biased region" description="Basic residues" evidence="2">
    <location>
        <begin position="427"/>
        <end position="436"/>
    </location>
</feature>
<feature type="coiled-coil region" evidence="1">
    <location>
        <begin position="46"/>
        <end position="83"/>
    </location>
</feature>
<dbReference type="KEGG" id="char:105905472"/>
<feature type="region of interest" description="Disordered" evidence="2">
    <location>
        <begin position="739"/>
        <end position="790"/>
    </location>
</feature>
<feature type="region of interest" description="Disordered" evidence="2">
    <location>
        <begin position="684"/>
        <end position="726"/>
    </location>
</feature>
<name>A0A6P3W3G9_CLUHA</name>
<feature type="region of interest" description="Disordered" evidence="2">
    <location>
        <begin position="508"/>
        <end position="563"/>
    </location>
</feature>
<dbReference type="CTD" id="23379"/>
<evidence type="ECO:0000256" key="2">
    <source>
        <dbReference type="SAM" id="MobiDB-lite"/>
    </source>
</evidence>
<organism evidence="4 5">
    <name type="scientific">Clupea harengus</name>
    <name type="common">Atlantic herring</name>
    <dbReference type="NCBI Taxonomy" id="7950"/>
    <lineage>
        <taxon>Eukaryota</taxon>
        <taxon>Metazoa</taxon>
        <taxon>Chordata</taxon>
        <taxon>Craniata</taxon>
        <taxon>Vertebrata</taxon>
        <taxon>Euteleostomi</taxon>
        <taxon>Actinopterygii</taxon>
        <taxon>Neopterygii</taxon>
        <taxon>Teleostei</taxon>
        <taxon>Clupei</taxon>
        <taxon>Clupeiformes</taxon>
        <taxon>Clupeoidei</taxon>
        <taxon>Clupeidae</taxon>
        <taxon>Clupea</taxon>
    </lineage>
</organism>
<feature type="compositionally biased region" description="Low complexity" evidence="2">
    <location>
        <begin position="400"/>
        <end position="415"/>
    </location>
</feature>
<dbReference type="Proteomes" id="UP000515152">
    <property type="component" value="Chromosome 11"/>
</dbReference>
<gene>
    <name evidence="5" type="primary">ice1</name>
</gene>